<feature type="domain" description="N-acetyltransferase" evidence="1">
    <location>
        <begin position="25"/>
        <end position="181"/>
    </location>
</feature>
<dbReference type="Gene3D" id="3.40.630.30">
    <property type="match status" value="1"/>
</dbReference>
<dbReference type="InterPro" id="IPR016181">
    <property type="entry name" value="Acyl_CoA_acyltransferase"/>
</dbReference>
<reference evidence="2" key="1">
    <citation type="submission" date="2024-02" db="EMBL/GenBank/DDBJ databases">
        <authorList>
            <consortium name="ELIXIR-Norway"/>
            <consortium name="Elixir Norway"/>
        </authorList>
    </citation>
    <scope>NUCLEOTIDE SEQUENCE</scope>
</reference>
<organism evidence="2 3">
    <name type="scientific">Sphagnum jensenii</name>
    <dbReference type="NCBI Taxonomy" id="128206"/>
    <lineage>
        <taxon>Eukaryota</taxon>
        <taxon>Viridiplantae</taxon>
        <taxon>Streptophyta</taxon>
        <taxon>Embryophyta</taxon>
        <taxon>Bryophyta</taxon>
        <taxon>Sphagnophytina</taxon>
        <taxon>Sphagnopsida</taxon>
        <taxon>Sphagnales</taxon>
        <taxon>Sphagnaceae</taxon>
        <taxon>Sphagnum</taxon>
    </lineage>
</organism>
<dbReference type="CDD" id="cd04301">
    <property type="entry name" value="NAT_SF"/>
    <property type="match status" value="1"/>
</dbReference>
<evidence type="ECO:0000313" key="3">
    <source>
        <dbReference type="Proteomes" id="UP001497444"/>
    </source>
</evidence>
<dbReference type="Proteomes" id="UP001497444">
    <property type="component" value="Chromosome 8"/>
</dbReference>
<dbReference type="SUPFAM" id="SSF55729">
    <property type="entry name" value="Acyl-CoA N-acyltransferases (Nat)"/>
    <property type="match status" value="1"/>
</dbReference>
<evidence type="ECO:0000259" key="1">
    <source>
        <dbReference type="PROSITE" id="PS51186"/>
    </source>
</evidence>
<name>A0ABP0XF57_9BRYO</name>
<dbReference type="InterPro" id="IPR000182">
    <property type="entry name" value="GNAT_dom"/>
</dbReference>
<dbReference type="PROSITE" id="PS51186">
    <property type="entry name" value="GNAT"/>
    <property type="match status" value="1"/>
</dbReference>
<protein>
    <recommendedName>
        <fullName evidence="1">N-acetyltransferase domain-containing protein</fullName>
    </recommendedName>
</protein>
<gene>
    <name evidence="2" type="ORF">CSSPJE1EN1_LOCUS22469</name>
</gene>
<dbReference type="EMBL" id="OZ020103">
    <property type="protein sequence ID" value="CAK9276991.1"/>
    <property type="molecule type" value="Genomic_DNA"/>
</dbReference>
<dbReference type="Pfam" id="PF00583">
    <property type="entry name" value="Acetyltransf_1"/>
    <property type="match status" value="1"/>
</dbReference>
<evidence type="ECO:0000313" key="2">
    <source>
        <dbReference type="EMBL" id="CAK9276991.1"/>
    </source>
</evidence>
<keyword evidence="3" id="KW-1185">Reference proteome</keyword>
<proteinExistence type="predicted"/>
<accession>A0ABP0XF57</accession>
<sequence>MELEHQQQQQQLGCGKSAVVVPHGISLREPRLEDLEELSNMAYQTYAHYNKSVGIPIEVAFDSPQTAWTMLHLFITSSSRIGVVAVEESSGALLGAAFTTTGGEVSGVGPVFVDPTRQSKGVGKAMMQELIRKAKLSNPRSIRLSQTATNTTSFSMYANLGFIPVEGWMEFAGIVTPKNAVIANSAVGFSPLTGAKVCQMEEKDISACAKLHLEALGYDREEELREAHQKGFSAWVVTQNDEIVAYTTGLNLLGHALAKSEEALVFLFTEVSQQHKSGRLPAIHVAGRLYPLLVQWFLAAKLKLLRVQWYMVMGFYQAPQHSIVWCPGGQH</sequence>